<protein>
    <submittedName>
        <fullName evidence="2">Pyridoxamine 5'-phosphate oxidase family protein</fullName>
    </submittedName>
</protein>
<evidence type="ECO:0000313" key="3">
    <source>
        <dbReference type="Proteomes" id="UP000295124"/>
    </source>
</evidence>
<feature type="domain" description="Pyridoxamine 5'-phosphate oxidase N-terminal" evidence="1">
    <location>
        <begin position="27"/>
        <end position="129"/>
    </location>
</feature>
<accession>A0A4R4YFW5</accession>
<name>A0A4R4YFW5_9ACTN</name>
<dbReference type="OrthoDB" id="3627463at2"/>
<comment type="caution">
    <text evidence="2">The sequence shown here is derived from an EMBL/GenBank/DDBJ whole genome shotgun (WGS) entry which is preliminary data.</text>
</comment>
<dbReference type="Pfam" id="PF01243">
    <property type="entry name" value="PNPOx_N"/>
    <property type="match status" value="1"/>
</dbReference>
<dbReference type="SUPFAM" id="SSF50475">
    <property type="entry name" value="FMN-binding split barrel"/>
    <property type="match status" value="1"/>
</dbReference>
<sequence length="148" mass="16143">MVESGVPRALAVRRRDCLRRLEDDVDAWVATASPEGTPYLMPLSFLWNGECLFLSTAASNPTARNLRANPAVQLTLGELRDVVHISGVADAGQPTAAEAQAFADKAGFDPRPLANYPFIRITPTKVQAWREVGEIAGRLLMRDGVWLA</sequence>
<dbReference type="AlphaFoldDB" id="A0A4R4YFW5"/>
<dbReference type="EMBL" id="SMKX01000254">
    <property type="protein sequence ID" value="TDD43685.1"/>
    <property type="molecule type" value="Genomic_DNA"/>
</dbReference>
<evidence type="ECO:0000313" key="2">
    <source>
        <dbReference type="EMBL" id="TDD43685.1"/>
    </source>
</evidence>
<organism evidence="2 3">
    <name type="scientific">Kribbella antibiotica</name>
    <dbReference type="NCBI Taxonomy" id="190195"/>
    <lineage>
        <taxon>Bacteria</taxon>
        <taxon>Bacillati</taxon>
        <taxon>Actinomycetota</taxon>
        <taxon>Actinomycetes</taxon>
        <taxon>Propionibacteriales</taxon>
        <taxon>Kribbellaceae</taxon>
        <taxon>Kribbella</taxon>
    </lineage>
</organism>
<gene>
    <name evidence="2" type="ORF">E1263_41410</name>
</gene>
<dbReference type="InterPro" id="IPR012349">
    <property type="entry name" value="Split_barrel_FMN-bd"/>
</dbReference>
<proteinExistence type="predicted"/>
<dbReference type="Gene3D" id="2.30.110.10">
    <property type="entry name" value="Electron Transport, Fmn-binding Protein, Chain A"/>
    <property type="match status" value="1"/>
</dbReference>
<reference evidence="2 3" key="1">
    <citation type="submission" date="2019-03" db="EMBL/GenBank/DDBJ databases">
        <title>Draft genome sequences of novel Actinobacteria.</title>
        <authorList>
            <person name="Sahin N."/>
            <person name="Ay H."/>
            <person name="Saygin H."/>
        </authorList>
    </citation>
    <scope>NUCLEOTIDE SEQUENCE [LARGE SCALE GENOMIC DNA]</scope>
    <source>
        <strain evidence="2 3">JCM 13523</strain>
    </source>
</reference>
<dbReference type="RefSeq" id="WP_132177789.1">
    <property type="nucleotide sequence ID" value="NZ_SMKX01000254.1"/>
</dbReference>
<dbReference type="InterPro" id="IPR011576">
    <property type="entry name" value="Pyridox_Oxase_N"/>
</dbReference>
<dbReference type="Proteomes" id="UP000295124">
    <property type="component" value="Unassembled WGS sequence"/>
</dbReference>
<evidence type="ECO:0000259" key="1">
    <source>
        <dbReference type="Pfam" id="PF01243"/>
    </source>
</evidence>
<keyword evidence="3" id="KW-1185">Reference proteome</keyword>